<accession>S9Q8V6</accession>
<dbReference type="Pfam" id="PF12006">
    <property type="entry name" value="DUF3500"/>
    <property type="match status" value="1"/>
</dbReference>
<gene>
    <name evidence="1" type="ORF">Salmuc_00328</name>
</gene>
<evidence type="ECO:0000313" key="1">
    <source>
        <dbReference type="EMBL" id="EPX76442.1"/>
    </source>
</evidence>
<keyword evidence="2" id="KW-1185">Reference proteome</keyword>
<protein>
    <recommendedName>
        <fullName evidence="3">DUF3500 domain-containing protein</fullName>
    </recommendedName>
</protein>
<dbReference type="STRING" id="1123237.Salmuc_00328"/>
<dbReference type="AlphaFoldDB" id="S9Q8V6"/>
<evidence type="ECO:0008006" key="3">
    <source>
        <dbReference type="Google" id="ProtNLM"/>
    </source>
</evidence>
<comment type="caution">
    <text evidence="1">The sequence shown here is derived from an EMBL/GenBank/DDBJ whole genome shotgun (WGS) entry which is preliminary data.</text>
</comment>
<evidence type="ECO:0000313" key="2">
    <source>
        <dbReference type="Proteomes" id="UP000015347"/>
    </source>
</evidence>
<dbReference type="Proteomes" id="UP000015347">
    <property type="component" value="Unassembled WGS sequence"/>
</dbReference>
<dbReference type="InterPro" id="IPR021889">
    <property type="entry name" value="DUF3500"/>
</dbReference>
<name>S9Q8V6_9RHOB</name>
<dbReference type="EMBL" id="APVH01000049">
    <property type="protein sequence ID" value="EPX76442.1"/>
    <property type="molecule type" value="Genomic_DNA"/>
</dbReference>
<sequence>MAGALAISAVTASAQPIEPPAGETVALPLADVAELAPANATAEAIVTAAQDFLDTLEADQRESVIFAFDDNTQRARWSNLPDSLSPRAGLSREDMSEDQRAALDSLLAQVLSADGVRNETLQRHADGQLTDGGPIGNGDTLEFGEDLYYVSILGQPETDAPWMLQYGGHHLAINATFAGGQASFSPMLTGGQPLTVDYDGETVYITREEVQASRDFLATLDEDQRDSAIVSDQPAQLLLGPGAHGTTIAAEGISGADLSDAQQEALLAVIEARIGQFNDRDAGAVMDKVRETLDQTTFGWWGPQEPFGAAYLRVVGPTIMLEYSPQSMGSDGTEHTHNMYRDPTNDYGSAWVGAE</sequence>
<dbReference type="PANTHER" id="PTHR37489">
    <property type="entry name" value="DUF3500 DOMAIN-CONTAINING PROTEIN"/>
    <property type="match status" value="1"/>
</dbReference>
<organism evidence="1 2">
    <name type="scientific">Salipiger mucosus DSM 16094</name>
    <dbReference type="NCBI Taxonomy" id="1123237"/>
    <lineage>
        <taxon>Bacteria</taxon>
        <taxon>Pseudomonadati</taxon>
        <taxon>Pseudomonadota</taxon>
        <taxon>Alphaproteobacteria</taxon>
        <taxon>Rhodobacterales</taxon>
        <taxon>Roseobacteraceae</taxon>
        <taxon>Salipiger</taxon>
    </lineage>
</organism>
<dbReference type="eggNOG" id="COG0715">
    <property type="taxonomic scope" value="Bacteria"/>
</dbReference>
<proteinExistence type="predicted"/>
<reference evidence="2" key="1">
    <citation type="journal article" date="2014" name="Stand. Genomic Sci.">
        <title>Genome sequence of the exopolysaccharide-producing Salipiger mucosus type strain (DSM 16094(T)), a moderately halophilic member of the Roseobacter clade.</title>
        <authorList>
            <person name="Riedel T."/>
            <person name="Spring S."/>
            <person name="Fiebig A."/>
            <person name="Petersen J."/>
            <person name="Kyrpides N.C."/>
            <person name="Goker M."/>
            <person name="Klenk H.P."/>
        </authorList>
    </citation>
    <scope>NUCLEOTIDE SEQUENCE [LARGE SCALE GENOMIC DNA]</scope>
    <source>
        <strain evidence="2">DSM 16094</strain>
    </source>
</reference>
<dbReference type="PANTHER" id="PTHR37489:SF1">
    <property type="entry name" value="DUF3500 DOMAIN-CONTAINING PROTEIN"/>
    <property type="match status" value="1"/>
</dbReference>
<dbReference type="HOGENOM" id="CLU_033093_1_1_5"/>